<proteinExistence type="predicted"/>
<keyword evidence="3" id="KW-1185">Reference proteome</keyword>
<dbReference type="Proteomes" id="UP000694308">
    <property type="component" value="Unassembled WGS sequence"/>
</dbReference>
<dbReference type="CDD" id="cd06664">
    <property type="entry name" value="IscU_like"/>
    <property type="match status" value="1"/>
</dbReference>
<sequence>MFSEDYTDIIMDHFMCPRNVGIIKEINGEGISGDPECVDSLRIYINVKNNLIEDISIRKEIFMGKVVSLNISEKRGVEKIQVFSINAIEGFGIEGDGHAGAWDRQVSVFPIEALEKVPYDKIEEVKNGGFTENITIEGVSFDELNVGSVIQIGEAMIKIVYIGKEEYKEHGRPYIVSREGRFGTVIKSGKINIGDLVEAIKI</sequence>
<dbReference type="GO" id="GO:0005506">
    <property type="term" value="F:iron ion binding"/>
    <property type="evidence" value="ECO:0007669"/>
    <property type="project" value="InterPro"/>
</dbReference>
<dbReference type="GO" id="GO:0051536">
    <property type="term" value="F:iron-sulfur cluster binding"/>
    <property type="evidence" value="ECO:0007669"/>
    <property type="project" value="InterPro"/>
</dbReference>
<dbReference type="Pfam" id="PF01592">
    <property type="entry name" value="NifU_N"/>
    <property type="match status" value="1"/>
</dbReference>
<dbReference type="InterPro" id="IPR005302">
    <property type="entry name" value="MoCF_Sase_C"/>
</dbReference>
<dbReference type="PROSITE" id="PS51340">
    <property type="entry name" value="MOSC"/>
    <property type="match status" value="1"/>
</dbReference>
<dbReference type="GO" id="GO:0030170">
    <property type="term" value="F:pyridoxal phosphate binding"/>
    <property type="evidence" value="ECO:0007669"/>
    <property type="project" value="InterPro"/>
</dbReference>
<dbReference type="GO" id="GO:0016226">
    <property type="term" value="P:iron-sulfur cluster assembly"/>
    <property type="evidence" value="ECO:0007669"/>
    <property type="project" value="InterPro"/>
</dbReference>
<dbReference type="AlphaFoldDB" id="A0A949TYD0"/>
<comment type="caution">
    <text evidence="2">The sequence shown here is derived from an EMBL/GenBank/DDBJ whole genome shotgun (WGS) entry which is preliminary data.</text>
</comment>
<dbReference type="GO" id="GO:0003824">
    <property type="term" value="F:catalytic activity"/>
    <property type="evidence" value="ECO:0007669"/>
    <property type="project" value="InterPro"/>
</dbReference>
<dbReference type="InterPro" id="IPR052716">
    <property type="entry name" value="MOSC_domain"/>
</dbReference>
<accession>A0A949TYD0</accession>
<evidence type="ECO:0000259" key="1">
    <source>
        <dbReference type="PROSITE" id="PS51340"/>
    </source>
</evidence>
<dbReference type="PANTHER" id="PTHR36930">
    <property type="entry name" value="METAL-SULFUR CLUSTER BIOSYNTHESIS PROTEINS YUAD-RELATED"/>
    <property type="match status" value="1"/>
</dbReference>
<dbReference type="GO" id="GO:0030151">
    <property type="term" value="F:molybdenum ion binding"/>
    <property type="evidence" value="ECO:0007669"/>
    <property type="project" value="InterPro"/>
</dbReference>
<feature type="domain" description="MOSC" evidence="1">
    <location>
        <begin position="80"/>
        <end position="200"/>
    </location>
</feature>
<evidence type="ECO:0000313" key="2">
    <source>
        <dbReference type="EMBL" id="MBV7274111.1"/>
    </source>
</evidence>
<dbReference type="EMBL" id="JAEEGC010000066">
    <property type="protein sequence ID" value="MBV7274111.1"/>
    <property type="molecule type" value="Genomic_DNA"/>
</dbReference>
<dbReference type="InterPro" id="IPR002871">
    <property type="entry name" value="NIF_FeS_clus_asmbl_NifU_N"/>
</dbReference>
<evidence type="ECO:0000313" key="3">
    <source>
        <dbReference type="Proteomes" id="UP000694308"/>
    </source>
</evidence>
<dbReference type="PANTHER" id="PTHR36930:SF1">
    <property type="entry name" value="MOSC DOMAIN-CONTAINING PROTEIN"/>
    <property type="match status" value="1"/>
</dbReference>
<dbReference type="RefSeq" id="WP_218321179.1">
    <property type="nucleotide sequence ID" value="NZ_JAEEGC010000066.1"/>
</dbReference>
<name>A0A949TYD0_9CLOT</name>
<gene>
    <name evidence="2" type="ORF">I6U48_14490</name>
</gene>
<dbReference type="Pfam" id="PF03473">
    <property type="entry name" value="MOSC"/>
    <property type="match status" value="1"/>
</dbReference>
<organism evidence="2 3">
    <name type="scientific">Clostridium thailandense</name>
    <dbReference type="NCBI Taxonomy" id="2794346"/>
    <lineage>
        <taxon>Bacteria</taxon>
        <taxon>Bacillati</taxon>
        <taxon>Bacillota</taxon>
        <taxon>Clostridia</taxon>
        <taxon>Eubacteriales</taxon>
        <taxon>Clostridiaceae</taxon>
        <taxon>Clostridium</taxon>
    </lineage>
</organism>
<protein>
    <submittedName>
        <fullName evidence="2">Iron-sulfur cluster assembly scaffold protein</fullName>
    </submittedName>
</protein>
<reference evidence="2" key="1">
    <citation type="submission" date="2020-12" db="EMBL/GenBank/DDBJ databases">
        <title>Clostridium thailandense sp. nov., a novel acetogenic bacterium isolated from peat land soil in Thailand.</title>
        <authorList>
            <person name="Chaikitkaew S."/>
            <person name="Birkeland N.K."/>
        </authorList>
    </citation>
    <scope>NUCLEOTIDE SEQUENCE</scope>
    <source>
        <strain evidence="2">PL3</strain>
    </source>
</reference>